<dbReference type="PANTHER" id="PTHR21248:SF12">
    <property type="entry name" value="CARDIOLIPIN SYNTHASE C"/>
    <property type="match status" value="1"/>
</dbReference>
<dbReference type="SUPFAM" id="SSF56024">
    <property type="entry name" value="Phospholipase D/nuclease"/>
    <property type="match status" value="2"/>
</dbReference>
<accession>A0A2N8ZLB3</accession>
<name>A0A2N8ZLB3_9VIBR</name>
<evidence type="ECO:0000313" key="4">
    <source>
        <dbReference type="Proteomes" id="UP000235828"/>
    </source>
</evidence>
<dbReference type="PANTHER" id="PTHR21248">
    <property type="entry name" value="CARDIOLIPIN SYNTHASE"/>
    <property type="match status" value="1"/>
</dbReference>
<dbReference type="InterPro" id="IPR001736">
    <property type="entry name" value="PLipase_D/transphosphatidylase"/>
</dbReference>
<reference evidence="3 4" key="1">
    <citation type="submission" date="2017-10" db="EMBL/GenBank/DDBJ databases">
        <authorList>
            <person name="Banno H."/>
            <person name="Chua N.-H."/>
        </authorList>
    </citation>
    <scope>NUCLEOTIDE SEQUENCE [LARGE SCALE GENOMIC DNA]</scope>
    <source>
        <strain evidence="3">Vibrio tapetis CECT4600</strain>
    </source>
</reference>
<dbReference type="InterPro" id="IPR025202">
    <property type="entry name" value="PLD-like_dom"/>
</dbReference>
<dbReference type="CDD" id="cd09111">
    <property type="entry name" value="PLDc_ymdC_like_1"/>
    <property type="match status" value="1"/>
</dbReference>
<organism evidence="3 4">
    <name type="scientific">Vibrio tapetis subsp. tapetis</name>
    <dbReference type="NCBI Taxonomy" id="1671868"/>
    <lineage>
        <taxon>Bacteria</taxon>
        <taxon>Pseudomonadati</taxon>
        <taxon>Pseudomonadota</taxon>
        <taxon>Gammaproteobacteria</taxon>
        <taxon>Vibrionales</taxon>
        <taxon>Vibrionaceae</taxon>
        <taxon>Vibrio</taxon>
    </lineage>
</organism>
<dbReference type="KEGG" id="vta:B1071"/>
<dbReference type="GO" id="GO:0032049">
    <property type="term" value="P:cardiolipin biosynthetic process"/>
    <property type="evidence" value="ECO:0007669"/>
    <property type="project" value="UniProtKB-ARBA"/>
</dbReference>
<dbReference type="AlphaFoldDB" id="A0A2N8ZLB3"/>
<gene>
    <name evidence="3" type="ORF">VTAP4600_B1071</name>
</gene>
<evidence type="ECO:0000256" key="1">
    <source>
        <dbReference type="SAM" id="SignalP"/>
    </source>
</evidence>
<keyword evidence="4" id="KW-1185">Reference proteome</keyword>
<protein>
    <recommendedName>
        <fullName evidence="2">PLD phosphodiesterase domain-containing protein</fullName>
    </recommendedName>
</protein>
<dbReference type="RefSeq" id="WP_102524875.1">
    <property type="nucleotide sequence ID" value="NZ_LT960612.1"/>
</dbReference>
<dbReference type="SMART" id="SM00155">
    <property type="entry name" value="PLDc"/>
    <property type="match status" value="2"/>
</dbReference>
<dbReference type="Gene3D" id="3.30.870.10">
    <property type="entry name" value="Endonuclease Chain A"/>
    <property type="match status" value="2"/>
</dbReference>
<dbReference type="Proteomes" id="UP000235828">
    <property type="component" value="Chromosome B"/>
</dbReference>
<dbReference type="EMBL" id="LT960612">
    <property type="protein sequence ID" value="SON52682.1"/>
    <property type="molecule type" value="Genomic_DNA"/>
</dbReference>
<sequence>MFSHSYRLLLIVALSFASLAGCSATIDPQRYDKVSSHHKGYIVGTSLDSYLAIPNEQRETLTGFVPLNLGHDALLARIALIEAAQETIDLQYYIYRDDETSQLLSWRLFEAAERGVRVRVLLDDMQNRSDSELAQFSHHPNIEVRLFNPHQYRTARGLALLSDFDRLNRRMHNKSLSVDGAASIIGGRNIGNEYFSVSAGVEFGDLDLLLVGNTVTQIGEQFDLYWNDDYAIPIEWLTDETTAITKQQIETWAVEVDLAEKFSHGRYDFKKLPIYHRFINGELHFYWGEAEVLYDLPSKIETQQSDLIDSISVLLEQAEHSLLIISPYFVPTQEGTDKMIDAVKNGKHIVVVTNSLASNDVFAVHGWYAKYRQQLVEGGVELWEMKANAHITKKWSFTGSSRTSLHAKAFVIDKKDLFVGSMNWDPRSAVLNTEMGVIIHQPKYSSKVWQEMPHLLRRAAFDIQTKDGDIIWVDHQNGVTYTSEPDASVFRKIGAWFSGIMPIEDHL</sequence>
<feature type="domain" description="PLD phosphodiesterase" evidence="2">
    <location>
        <begin position="401"/>
        <end position="428"/>
    </location>
</feature>
<feature type="chain" id="PRO_5014841426" description="PLD phosphodiesterase domain-containing protein" evidence="1">
    <location>
        <begin position="21"/>
        <end position="507"/>
    </location>
</feature>
<dbReference type="PROSITE" id="PS50035">
    <property type="entry name" value="PLD"/>
    <property type="match status" value="2"/>
</dbReference>
<evidence type="ECO:0000313" key="3">
    <source>
        <dbReference type="EMBL" id="SON52682.1"/>
    </source>
</evidence>
<dbReference type="PROSITE" id="PS51257">
    <property type="entry name" value="PROKAR_LIPOPROTEIN"/>
    <property type="match status" value="1"/>
</dbReference>
<dbReference type="OrthoDB" id="9814092at2"/>
<dbReference type="Pfam" id="PF13091">
    <property type="entry name" value="PLDc_2"/>
    <property type="match status" value="2"/>
</dbReference>
<feature type="domain" description="PLD phosphodiesterase" evidence="2">
    <location>
        <begin position="167"/>
        <end position="194"/>
    </location>
</feature>
<keyword evidence="1" id="KW-0732">Signal</keyword>
<evidence type="ECO:0000259" key="2">
    <source>
        <dbReference type="PROSITE" id="PS50035"/>
    </source>
</evidence>
<feature type="signal peptide" evidence="1">
    <location>
        <begin position="1"/>
        <end position="20"/>
    </location>
</feature>
<dbReference type="GO" id="GO:0030572">
    <property type="term" value="F:phosphatidyltransferase activity"/>
    <property type="evidence" value="ECO:0007669"/>
    <property type="project" value="UniProtKB-ARBA"/>
</dbReference>
<dbReference type="CDD" id="cd09113">
    <property type="entry name" value="PLDc_ymdC_like_2"/>
    <property type="match status" value="1"/>
</dbReference>
<proteinExistence type="predicted"/>